<dbReference type="OrthoDB" id="9783294at2"/>
<dbReference type="AlphaFoldDB" id="A0A556C6V6"/>
<gene>
    <name evidence="5" type="ORF">FO013_18115</name>
</gene>
<keyword evidence="1" id="KW-0479">Metal-binding</keyword>
<organism evidence="5 6">
    <name type="scientific">Brevibacterium aurantiacum</name>
    <dbReference type="NCBI Taxonomy" id="273384"/>
    <lineage>
        <taxon>Bacteria</taxon>
        <taxon>Bacillati</taxon>
        <taxon>Actinomycetota</taxon>
        <taxon>Actinomycetes</taxon>
        <taxon>Micrococcales</taxon>
        <taxon>Brevibacteriaceae</taxon>
        <taxon>Brevibacterium</taxon>
    </lineage>
</organism>
<dbReference type="InterPro" id="IPR011650">
    <property type="entry name" value="Peptidase_M20_dimer"/>
</dbReference>
<dbReference type="SUPFAM" id="SSF53187">
    <property type="entry name" value="Zn-dependent exopeptidases"/>
    <property type="match status" value="1"/>
</dbReference>
<dbReference type="GO" id="GO:0016787">
    <property type="term" value="F:hydrolase activity"/>
    <property type="evidence" value="ECO:0007669"/>
    <property type="project" value="UniProtKB-KW"/>
</dbReference>
<keyword evidence="2" id="KW-0378">Hydrolase</keyword>
<dbReference type="InterPro" id="IPR050072">
    <property type="entry name" value="Peptidase_M20A"/>
</dbReference>
<dbReference type="EMBL" id="VLTK01000013">
    <property type="protein sequence ID" value="TSI13184.1"/>
    <property type="molecule type" value="Genomic_DNA"/>
</dbReference>
<accession>A0A556C6V6</accession>
<dbReference type="Proteomes" id="UP000316406">
    <property type="component" value="Unassembled WGS sequence"/>
</dbReference>
<evidence type="ECO:0000313" key="5">
    <source>
        <dbReference type="EMBL" id="TSI13184.1"/>
    </source>
</evidence>
<dbReference type="InterPro" id="IPR002933">
    <property type="entry name" value="Peptidase_M20"/>
</dbReference>
<feature type="active site" description="Proton acceptor" evidence="3">
    <location>
        <position position="130"/>
    </location>
</feature>
<dbReference type="SUPFAM" id="SSF55031">
    <property type="entry name" value="Bacterial exopeptidase dimerisation domain"/>
    <property type="match status" value="1"/>
</dbReference>
<sequence>MVHARLRSLVEVESPTGHREGIAECFSLIRHWAGAALDRQGEIREIDGVDHLYFAAADPGGMLLLGHVDTVWPVGTLDRLPFTVESGRARGPGVFDMKSGLVAAIGSLERLAAEGRSGRDDVSLLITGDEETGSITSRGLIEEAAARSRAVLILEPSLDGAVKIARRGAGIYRVGVRGRAAHAGLEPEKGANALAEMADVLQRLALQSDESLGTTVSPTFATAGTAVNTIPELAEVAFDVRAWSLSELERVDAAFRSILPRNPEIALALGGGINRPPLEREHAEALYLLARQVAADLGQTPLDGVEVGGASDGNFTAALGTPTLDGLGPLGGGAHAEHEWANLESIIERADLVAELIRRIRGQTDT</sequence>
<dbReference type="PANTHER" id="PTHR43808">
    <property type="entry name" value="ACETYLORNITHINE DEACETYLASE"/>
    <property type="match status" value="1"/>
</dbReference>
<evidence type="ECO:0000256" key="2">
    <source>
        <dbReference type="ARBA" id="ARBA00022801"/>
    </source>
</evidence>
<dbReference type="Gene3D" id="3.30.70.360">
    <property type="match status" value="1"/>
</dbReference>
<evidence type="ECO:0000256" key="1">
    <source>
        <dbReference type="ARBA" id="ARBA00022723"/>
    </source>
</evidence>
<dbReference type="Gene3D" id="3.40.630.10">
    <property type="entry name" value="Zn peptidases"/>
    <property type="match status" value="1"/>
</dbReference>
<evidence type="ECO:0000313" key="6">
    <source>
        <dbReference type="Proteomes" id="UP000316406"/>
    </source>
</evidence>
<dbReference type="Pfam" id="PF07687">
    <property type="entry name" value="M20_dimer"/>
    <property type="match status" value="1"/>
</dbReference>
<keyword evidence="6" id="KW-1185">Reference proteome</keyword>
<feature type="active site" evidence="3">
    <location>
        <position position="69"/>
    </location>
</feature>
<feature type="domain" description="Peptidase M20 dimerisation" evidence="4">
    <location>
        <begin position="164"/>
        <end position="260"/>
    </location>
</feature>
<dbReference type="InterPro" id="IPR017150">
    <property type="entry name" value="Pept_M20_glutamate_carboxypep"/>
</dbReference>
<name>A0A556C6V6_BREAU</name>
<reference evidence="5 6" key="1">
    <citation type="submission" date="2019-07" db="EMBL/GenBank/DDBJ databases">
        <title>Draft genome sequence of Brevibacterium aurantiacum XU54 isolated from Xinjiang China.</title>
        <authorList>
            <person name="Xu X."/>
        </authorList>
    </citation>
    <scope>NUCLEOTIDE SEQUENCE [LARGE SCALE GENOMIC DNA]</scope>
    <source>
        <strain evidence="5 6">XU54</strain>
    </source>
</reference>
<proteinExistence type="predicted"/>
<dbReference type="PANTHER" id="PTHR43808:SF9">
    <property type="entry name" value="BLL0789 PROTEIN"/>
    <property type="match status" value="1"/>
</dbReference>
<comment type="caution">
    <text evidence="5">The sequence shown here is derived from an EMBL/GenBank/DDBJ whole genome shotgun (WGS) entry which is preliminary data.</text>
</comment>
<dbReference type="Pfam" id="PF01546">
    <property type="entry name" value="Peptidase_M20"/>
    <property type="match status" value="1"/>
</dbReference>
<protein>
    <submittedName>
        <fullName evidence="5">M20 family metallopeptidase</fullName>
    </submittedName>
</protein>
<dbReference type="PIRSF" id="PIRSF037238">
    <property type="entry name" value="Carboxypeptidase_G2"/>
    <property type="match status" value="1"/>
</dbReference>
<evidence type="ECO:0000256" key="3">
    <source>
        <dbReference type="PIRSR" id="PIRSR037238-1"/>
    </source>
</evidence>
<dbReference type="InterPro" id="IPR036264">
    <property type="entry name" value="Bact_exopeptidase_dim_dom"/>
</dbReference>
<dbReference type="GO" id="GO:0046872">
    <property type="term" value="F:metal ion binding"/>
    <property type="evidence" value="ECO:0007669"/>
    <property type="project" value="UniProtKB-KW"/>
</dbReference>
<evidence type="ECO:0000259" key="4">
    <source>
        <dbReference type="Pfam" id="PF07687"/>
    </source>
</evidence>